<dbReference type="AlphaFoldDB" id="A0A438AGZ9"/>
<accession>A0A438AGZ9</accession>
<evidence type="ECO:0008006" key="4">
    <source>
        <dbReference type="Google" id="ProtNLM"/>
    </source>
</evidence>
<dbReference type="Proteomes" id="UP000285908">
    <property type="component" value="Unassembled WGS sequence"/>
</dbReference>
<evidence type="ECO:0000313" key="2">
    <source>
        <dbReference type="EMBL" id="RVV97972.1"/>
    </source>
</evidence>
<gene>
    <name evidence="2" type="ORF">EKE94_10920</name>
</gene>
<proteinExistence type="predicted"/>
<evidence type="ECO:0000313" key="3">
    <source>
        <dbReference type="Proteomes" id="UP000285908"/>
    </source>
</evidence>
<evidence type="ECO:0000256" key="1">
    <source>
        <dbReference type="SAM" id="Coils"/>
    </source>
</evidence>
<keyword evidence="1" id="KW-0175">Coiled coil</keyword>
<sequence length="197" mass="20582">MTRPSRFRSPGRGALPLLALVLVASATVRLGGGTGQAIAREMSEFGSAMPEAPVDPGLCAPPPDIAEVLSALEQREARIATEEEALVRRQAELSNAEADIKSQLAALVAAEEELEQTLAVADQAAEGDVSQLTQVYEAMKPKEAAALFETMEPSFAAGFLARMNPQSSAAILAGLTPETAYTISVVLAGRHASVPVE</sequence>
<feature type="coiled-coil region" evidence="1">
    <location>
        <begin position="79"/>
        <end position="113"/>
    </location>
</feature>
<dbReference type="OrthoDB" id="9791432at2"/>
<dbReference type="RefSeq" id="WP_127906637.1">
    <property type="nucleotide sequence ID" value="NZ_RQXX01000003.1"/>
</dbReference>
<dbReference type="EMBL" id="RQXX01000003">
    <property type="protein sequence ID" value="RVV97972.1"/>
    <property type="molecule type" value="Genomic_DNA"/>
</dbReference>
<name>A0A438AGZ9_9RHOB</name>
<comment type="caution">
    <text evidence="2">The sequence shown here is derived from an EMBL/GenBank/DDBJ whole genome shotgun (WGS) entry which is preliminary data.</text>
</comment>
<protein>
    <recommendedName>
        <fullName evidence="4">Magnesium transporter MgtE intracellular domain-containing protein</fullName>
    </recommendedName>
</protein>
<reference evidence="2 3" key="1">
    <citation type="submission" date="2018-11" db="EMBL/GenBank/DDBJ databases">
        <title>Mesobaculum littorinae gen. nov., sp. nov., isolated from Littorina scabra that represents a novel genus of the order Rhodobacteraceae.</title>
        <authorList>
            <person name="Li F."/>
        </authorList>
    </citation>
    <scope>NUCLEOTIDE SEQUENCE [LARGE SCALE GENOMIC DNA]</scope>
    <source>
        <strain evidence="2 3">M0103</strain>
    </source>
</reference>
<organism evidence="2 3">
    <name type="scientific">Mesobaculum littorinae</name>
    <dbReference type="NCBI Taxonomy" id="2486419"/>
    <lineage>
        <taxon>Bacteria</taxon>
        <taxon>Pseudomonadati</taxon>
        <taxon>Pseudomonadota</taxon>
        <taxon>Alphaproteobacteria</taxon>
        <taxon>Rhodobacterales</taxon>
        <taxon>Roseobacteraceae</taxon>
        <taxon>Mesobaculum</taxon>
    </lineage>
</organism>
<keyword evidence="3" id="KW-1185">Reference proteome</keyword>
<dbReference type="SUPFAM" id="SSF158791">
    <property type="entry name" value="MgtE N-terminal domain-like"/>
    <property type="match status" value="1"/>
</dbReference>